<comment type="caution">
    <text evidence="1">The sequence shown here is derived from an EMBL/GenBank/DDBJ whole genome shotgun (WGS) entry which is preliminary data.</text>
</comment>
<dbReference type="Proteomes" id="UP001277761">
    <property type="component" value="Unassembled WGS sequence"/>
</dbReference>
<reference evidence="1 2" key="1">
    <citation type="submission" date="2023-11" db="EMBL/GenBank/DDBJ databases">
        <authorList>
            <person name="Xu M."/>
            <person name="Jiang T."/>
        </authorList>
    </citation>
    <scope>NUCLEOTIDE SEQUENCE [LARGE SCALE GENOMIC DNA]</scope>
    <source>
        <strain evidence="1 2">SD</strain>
    </source>
</reference>
<evidence type="ECO:0000313" key="2">
    <source>
        <dbReference type="Proteomes" id="UP001277761"/>
    </source>
</evidence>
<proteinExistence type="predicted"/>
<accession>A0ABU4VJP8</accession>
<evidence type="ECO:0000313" key="1">
    <source>
        <dbReference type="EMBL" id="MDX8152067.1"/>
    </source>
</evidence>
<sequence>MNAYAASAEALGPPLTTTDERLLRACADAGIEAVALPARA</sequence>
<keyword evidence="2" id="KW-1185">Reference proteome</keyword>
<dbReference type="RefSeq" id="WP_319954222.1">
    <property type="nucleotide sequence ID" value="NZ_JAXAVX010000004.1"/>
</dbReference>
<name>A0ABU4VJP8_9ACTN</name>
<organism evidence="1 2">
    <name type="scientific">Patulibacter brassicae</name>
    <dbReference type="NCBI Taxonomy" id="1705717"/>
    <lineage>
        <taxon>Bacteria</taxon>
        <taxon>Bacillati</taxon>
        <taxon>Actinomycetota</taxon>
        <taxon>Thermoleophilia</taxon>
        <taxon>Solirubrobacterales</taxon>
        <taxon>Patulibacteraceae</taxon>
        <taxon>Patulibacter</taxon>
    </lineage>
</organism>
<protein>
    <recommendedName>
        <fullName evidence="3">Type II toxin-antitoxin system VapC family toxin</fullName>
    </recommendedName>
</protein>
<dbReference type="EMBL" id="JAXAVX010000004">
    <property type="protein sequence ID" value="MDX8152067.1"/>
    <property type="molecule type" value="Genomic_DNA"/>
</dbReference>
<evidence type="ECO:0008006" key="3">
    <source>
        <dbReference type="Google" id="ProtNLM"/>
    </source>
</evidence>
<gene>
    <name evidence="1" type="ORF">SK069_10715</name>
</gene>